<keyword evidence="1" id="KW-0378">Hydrolase</keyword>
<accession>A0AAW6H7H5</accession>
<dbReference type="RefSeq" id="WP_272202052.1">
    <property type="nucleotide sequence ID" value="NZ_JAQNSI010000468.1"/>
</dbReference>
<organism evidence="1 2">
    <name type="scientific">Bacteroides uniformis</name>
    <dbReference type="NCBI Taxonomy" id="820"/>
    <lineage>
        <taxon>Bacteria</taxon>
        <taxon>Pseudomonadati</taxon>
        <taxon>Bacteroidota</taxon>
        <taxon>Bacteroidia</taxon>
        <taxon>Bacteroidales</taxon>
        <taxon>Bacteroidaceae</taxon>
        <taxon>Bacteroides</taxon>
    </lineage>
</organism>
<dbReference type="EMBL" id="JAQNSI010000468">
    <property type="protein sequence ID" value="MDC1902304.1"/>
    <property type="molecule type" value="Genomic_DNA"/>
</dbReference>
<feature type="non-terminal residue" evidence="1">
    <location>
        <position position="105"/>
    </location>
</feature>
<dbReference type="Pfam" id="PF13715">
    <property type="entry name" value="CarbopepD_reg_2"/>
    <property type="match status" value="1"/>
</dbReference>
<evidence type="ECO:0000313" key="2">
    <source>
        <dbReference type="Proteomes" id="UP001222603"/>
    </source>
</evidence>
<dbReference type="GO" id="GO:0004180">
    <property type="term" value="F:carboxypeptidase activity"/>
    <property type="evidence" value="ECO:0007669"/>
    <property type="project" value="UniProtKB-KW"/>
</dbReference>
<evidence type="ECO:0000313" key="1">
    <source>
        <dbReference type="EMBL" id="MDC1902304.1"/>
    </source>
</evidence>
<reference evidence="1" key="1">
    <citation type="submission" date="2022-10" db="EMBL/GenBank/DDBJ databases">
        <title>Human gut microbiome strain richness.</title>
        <authorList>
            <person name="Chen-Liaw A."/>
        </authorList>
    </citation>
    <scope>NUCLEOTIDE SEQUENCE</scope>
    <source>
        <strain evidence="1">1001713st1_F9_1001713B170221_170320</strain>
    </source>
</reference>
<keyword evidence="1" id="KW-0121">Carboxypeptidase</keyword>
<gene>
    <name evidence="1" type="ORF">POZ10_16955</name>
</gene>
<sequence>MKYTTLYTLILGLFSIGWTDCPEDFMERMQRPGHSEIQLSKVTISGRVLDESGFPLAGATIQEKETANGAIADSEGKFTLVVADNAVLRVSFIGYMSQDIEVEGH</sequence>
<keyword evidence="1" id="KW-0645">Protease</keyword>
<comment type="caution">
    <text evidence="1">The sequence shown here is derived from an EMBL/GenBank/DDBJ whole genome shotgun (WGS) entry which is preliminary data.</text>
</comment>
<dbReference type="Proteomes" id="UP001222603">
    <property type="component" value="Unassembled WGS sequence"/>
</dbReference>
<dbReference type="AlphaFoldDB" id="A0AAW6H7H5"/>
<dbReference type="Gene3D" id="2.60.40.1120">
    <property type="entry name" value="Carboxypeptidase-like, regulatory domain"/>
    <property type="match status" value="1"/>
</dbReference>
<dbReference type="SUPFAM" id="SSF49464">
    <property type="entry name" value="Carboxypeptidase regulatory domain-like"/>
    <property type="match status" value="1"/>
</dbReference>
<protein>
    <submittedName>
        <fullName evidence="1">Carboxypeptidase-like regulatory domain-containing protein</fullName>
    </submittedName>
</protein>
<name>A0AAW6H7H5_BACUN</name>
<dbReference type="InterPro" id="IPR008969">
    <property type="entry name" value="CarboxyPept-like_regulatory"/>
</dbReference>
<proteinExistence type="predicted"/>